<accession>A0A916K170</accession>
<dbReference type="GO" id="GO:0005737">
    <property type="term" value="C:cytoplasm"/>
    <property type="evidence" value="ECO:0007669"/>
    <property type="project" value="UniProtKB-SubCell"/>
</dbReference>
<evidence type="ECO:0000256" key="3">
    <source>
        <dbReference type="ARBA" id="ARBA00022490"/>
    </source>
</evidence>
<evidence type="ECO:0000313" key="6">
    <source>
        <dbReference type="EMBL" id="CAG7621588.1"/>
    </source>
</evidence>
<dbReference type="PROSITE" id="PS00061">
    <property type="entry name" value="ADH_SHORT"/>
    <property type="match status" value="1"/>
</dbReference>
<name>A0A916K170_9BACL</name>
<dbReference type="InterPro" id="IPR002347">
    <property type="entry name" value="SDR_fam"/>
</dbReference>
<evidence type="ECO:0000313" key="7">
    <source>
        <dbReference type="Proteomes" id="UP000693672"/>
    </source>
</evidence>
<gene>
    <name evidence="6" type="primary">yueD_1</name>
    <name evidence="6" type="ORF">PAESOLCIP111_02351</name>
</gene>
<proteinExistence type="inferred from homology"/>
<sequence>MHITIITGVSRGIGEALAKQLLGPDRKVIGIGRSDHPELADLAGQAGGAYMFYPCDLKQADAAEAVMGQIFGAIAPDQAASVTLLNNAGVLEPIGPIQEASVSQLTDHVQVNLLAPMVLIAAFIRHTKGWSVPRTVVNISSGAAKKPYAGWSAYCATKAGLDMLTRSIAAEQGEGEQAVKLISIAPGVVDTGMQEMIRSTPKEKFPDVDRFIDLKQTASLYTPDEAADRIVRFLAGGRFRQGDVLDTREFELE</sequence>
<protein>
    <submittedName>
        <fullName evidence="6">Benzil reductase ((S)-benzoin forming)</fullName>
        <ecNumber evidence="6">1.1.1.320</ecNumber>
    </submittedName>
</protein>
<evidence type="ECO:0000256" key="1">
    <source>
        <dbReference type="ARBA" id="ARBA00004496"/>
    </source>
</evidence>
<dbReference type="EMBL" id="CAJVAS010000008">
    <property type="protein sequence ID" value="CAG7621588.1"/>
    <property type="molecule type" value="Genomic_DNA"/>
</dbReference>
<dbReference type="GO" id="GO:0004757">
    <property type="term" value="F:sepiapterin reductase (NADP+) activity"/>
    <property type="evidence" value="ECO:0007669"/>
    <property type="project" value="TreeGrafter"/>
</dbReference>
<comment type="similarity">
    <text evidence="2">Belongs to the short-chain dehydrogenases/reductases (SDR) family.</text>
</comment>
<keyword evidence="3" id="KW-0963">Cytoplasm</keyword>
<keyword evidence="5 6" id="KW-0560">Oxidoreductase</keyword>
<evidence type="ECO:0000256" key="4">
    <source>
        <dbReference type="ARBA" id="ARBA00022857"/>
    </source>
</evidence>
<dbReference type="CDD" id="cd05367">
    <property type="entry name" value="SPR-like_SDR_c"/>
    <property type="match status" value="1"/>
</dbReference>
<dbReference type="NCBIfam" id="NF005381">
    <property type="entry name" value="PRK06924.1"/>
    <property type="match status" value="1"/>
</dbReference>
<dbReference type="PANTHER" id="PTHR44085">
    <property type="entry name" value="SEPIAPTERIN REDUCTASE"/>
    <property type="match status" value="1"/>
</dbReference>
<dbReference type="Proteomes" id="UP000693672">
    <property type="component" value="Unassembled WGS sequence"/>
</dbReference>
<comment type="subcellular location">
    <subcellularLocation>
        <location evidence="1">Cytoplasm</location>
    </subcellularLocation>
</comment>
<keyword evidence="4" id="KW-0521">NADP</keyword>
<dbReference type="PANTHER" id="PTHR44085:SF2">
    <property type="entry name" value="SEPIAPTERIN REDUCTASE"/>
    <property type="match status" value="1"/>
</dbReference>
<dbReference type="EC" id="1.1.1.320" evidence="6"/>
<dbReference type="RefSeq" id="WP_218092134.1">
    <property type="nucleotide sequence ID" value="NZ_CAJVAS010000008.1"/>
</dbReference>
<dbReference type="InterPro" id="IPR051721">
    <property type="entry name" value="Biopterin_syn/organic_redct"/>
</dbReference>
<dbReference type="GO" id="GO:0006729">
    <property type="term" value="P:tetrahydrobiopterin biosynthetic process"/>
    <property type="evidence" value="ECO:0007669"/>
    <property type="project" value="TreeGrafter"/>
</dbReference>
<dbReference type="AlphaFoldDB" id="A0A916K170"/>
<evidence type="ECO:0000256" key="5">
    <source>
        <dbReference type="ARBA" id="ARBA00023002"/>
    </source>
</evidence>
<evidence type="ECO:0000256" key="2">
    <source>
        <dbReference type="ARBA" id="ARBA00006484"/>
    </source>
</evidence>
<keyword evidence="7" id="KW-1185">Reference proteome</keyword>
<organism evidence="6 7">
    <name type="scientific">Paenibacillus solanacearum</name>
    <dbReference type="NCBI Taxonomy" id="2048548"/>
    <lineage>
        <taxon>Bacteria</taxon>
        <taxon>Bacillati</taxon>
        <taxon>Bacillota</taxon>
        <taxon>Bacilli</taxon>
        <taxon>Bacillales</taxon>
        <taxon>Paenibacillaceae</taxon>
        <taxon>Paenibacillus</taxon>
    </lineage>
</organism>
<dbReference type="InterPro" id="IPR020904">
    <property type="entry name" value="Sc_DH/Rdtase_CS"/>
</dbReference>
<reference evidence="6" key="1">
    <citation type="submission" date="2021-06" db="EMBL/GenBank/DDBJ databases">
        <authorList>
            <person name="Criscuolo A."/>
        </authorList>
    </citation>
    <scope>NUCLEOTIDE SEQUENCE</scope>
    <source>
        <strain evidence="6">CIP111600</strain>
    </source>
</reference>
<comment type="caution">
    <text evidence="6">The sequence shown here is derived from an EMBL/GenBank/DDBJ whole genome shotgun (WGS) entry which is preliminary data.</text>
</comment>
<dbReference type="Pfam" id="PF00106">
    <property type="entry name" value="adh_short"/>
    <property type="match status" value="1"/>
</dbReference>